<evidence type="ECO:0000313" key="4">
    <source>
        <dbReference type="EMBL" id="AMM42112.1"/>
    </source>
</evidence>
<comment type="subcellular location">
    <subcellularLocation>
        <location evidence="2">Cytoplasm</location>
    </subcellularLocation>
</comment>
<dbReference type="PIRSF" id="PIRSF006276">
    <property type="entry name" value="UspA"/>
    <property type="match status" value="1"/>
</dbReference>
<keyword evidence="6" id="KW-1185">Reference proteome</keyword>
<gene>
    <name evidence="5" type="ORF">ENJ03_02800</name>
    <name evidence="4" type="ORF">HS1_002330</name>
</gene>
<evidence type="ECO:0000313" key="6">
    <source>
        <dbReference type="Proteomes" id="UP000070560"/>
    </source>
</evidence>
<protein>
    <recommendedName>
        <fullName evidence="2">Universal stress protein</fullName>
    </recommendedName>
</protein>
<dbReference type="KEGG" id="daw:HS1_002330"/>
<keyword evidence="2" id="KW-0963">Cytoplasm</keyword>
<dbReference type="PANTHER" id="PTHR46268">
    <property type="entry name" value="STRESS RESPONSE PROTEIN NHAX"/>
    <property type="match status" value="1"/>
</dbReference>
<dbReference type="GO" id="GO:0005737">
    <property type="term" value="C:cytoplasm"/>
    <property type="evidence" value="ECO:0007669"/>
    <property type="project" value="UniProtKB-SubCell"/>
</dbReference>
<feature type="domain" description="UspA" evidence="3">
    <location>
        <begin position="3"/>
        <end position="140"/>
    </location>
</feature>
<name>A0A7V1I4A4_DESA2</name>
<evidence type="ECO:0000256" key="2">
    <source>
        <dbReference type="PIRNR" id="PIRNR006276"/>
    </source>
</evidence>
<accession>A0A7V1I4A4</accession>
<organism evidence="5">
    <name type="scientific">Desulfofervidus auxilii</name>
    <dbReference type="NCBI Taxonomy" id="1621989"/>
    <lineage>
        <taxon>Bacteria</taxon>
        <taxon>Pseudomonadati</taxon>
        <taxon>Thermodesulfobacteriota</taxon>
        <taxon>Candidatus Desulfofervidia</taxon>
        <taxon>Candidatus Desulfofervidales</taxon>
        <taxon>Candidatus Desulfofervidaceae</taxon>
        <taxon>Candidatus Desulfofervidus</taxon>
    </lineage>
</organism>
<dbReference type="SUPFAM" id="SSF52402">
    <property type="entry name" value="Adenine nucleotide alpha hydrolases-like"/>
    <property type="match status" value="1"/>
</dbReference>
<dbReference type="PANTHER" id="PTHR46268:SF15">
    <property type="entry name" value="UNIVERSAL STRESS PROTEIN HP_0031"/>
    <property type="match status" value="1"/>
</dbReference>
<dbReference type="EMBL" id="CP013015">
    <property type="protein sequence ID" value="AMM42112.1"/>
    <property type="molecule type" value="Genomic_DNA"/>
</dbReference>
<dbReference type="InterPro" id="IPR006016">
    <property type="entry name" value="UspA"/>
</dbReference>
<dbReference type="AlphaFoldDB" id="A0A7V1I4A4"/>
<comment type="similarity">
    <text evidence="1 2">Belongs to the universal stress protein A family.</text>
</comment>
<evidence type="ECO:0000313" key="5">
    <source>
        <dbReference type="EMBL" id="HEB74131.1"/>
    </source>
</evidence>
<dbReference type="InterPro" id="IPR014729">
    <property type="entry name" value="Rossmann-like_a/b/a_fold"/>
</dbReference>
<reference evidence="5" key="2">
    <citation type="journal article" date="2020" name="mSystems">
        <title>Genome- and Community-Level Interaction Insights into Carbon Utilization and Element Cycling Functions of Hydrothermarchaeota in Hydrothermal Sediment.</title>
        <authorList>
            <person name="Zhou Z."/>
            <person name="Liu Y."/>
            <person name="Xu W."/>
            <person name="Pan J."/>
            <person name="Luo Z.H."/>
            <person name="Li M."/>
        </authorList>
    </citation>
    <scope>NUCLEOTIDE SEQUENCE [LARGE SCALE GENOMIC DNA]</scope>
    <source>
        <strain evidence="5">HyVt-45</strain>
    </source>
</reference>
<dbReference type="OrthoDB" id="3217301at2"/>
<evidence type="ECO:0000256" key="1">
    <source>
        <dbReference type="ARBA" id="ARBA00008791"/>
    </source>
</evidence>
<dbReference type="CDD" id="cd00293">
    <property type="entry name" value="USP-like"/>
    <property type="match status" value="1"/>
</dbReference>
<dbReference type="RefSeq" id="WP_066065723.1">
    <property type="nucleotide sequence ID" value="NZ_CP013015.1"/>
</dbReference>
<reference evidence="4 6" key="1">
    <citation type="submission" date="2015-10" db="EMBL/GenBank/DDBJ databases">
        <title>Candidatus Desulfofervidus auxilii, a hydrogenotrophic sulfate-reducing bacterium involved in the thermophilic anaerobic oxidation of methane.</title>
        <authorList>
            <person name="Krukenberg V."/>
            <person name="Richter M."/>
            <person name="Wegener G."/>
        </authorList>
    </citation>
    <scope>NUCLEOTIDE SEQUENCE [LARGE SCALE GENOMIC DNA]</scope>
    <source>
        <strain evidence="4 6">HS1</strain>
    </source>
</reference>
<dbReference type="Gene3D" id="3.40.50.620">
    <property type="entry name" value="HUPs"/>
    <property type="match status" value="1"/>
</dbReference>
<dbReference type="Proteomes" id="UP000886268">
    <property type="component" value="Unassembled WGS sequence"/>
</dbReference>
<dbReference type="Pfam" id="PF00582">
    <property type="entry name" value="Usp"/>
    <property type="match status" value="1"/>
</dbReference>
<dbReference type="PRINTS" id="PR01438">
    <property type="entry name" value="UNVRSLSTRESS"/>
</dbReference>
<proteinExistence type="inferred from homology"/>
<dbReference type="EMBL" id="DRKW01000159">
    <property type="protein sequence ID" value="HEB74131.1"/>
    <property type="molecule type" value="Genomic_DNA"/>
</dbReference>
<dbReference type="InterPro" id="IPR006015">
    <property type="entry name" value="Universal_stress_UspA"/>
</dbReference>
<dbReference type="Proteomes" id="UP000070560">
    <property type="component" value="Chromosome"/>
</dbReference>
<sequence>MGYTSILVPIDGSEASKVALEEAVEIAKRNGASIIILHVFPNRADLIEVYKISNLKSAFREEGEKLLEEACRYAAQKGISAVIRLTEGKPCEEIVKTAEAQNCDLIVMGSHGHNTLSKILLGSVTQRVLGNAPCPVMVVREKKK</sequence>
<evidence type="ECO:0000259" key="3">
    <source>
        <dbReference type="Pfam" id="PF00582"/>
    </source>
</evidence>